<dbReference type="AlphaFoldDB" id="A0A9P6KHH0"/>
<keyword evidence="9 14" id="KW-0238">DNA-binding</keyword>
<dbReference type="CDD" id="cd18002">
    <property type="entry name" value="DEXQc_INO80"/>
    <property type="match status" value="1"/>
</dbReference>
<dbReference type="FunFam" id="3.40.50.10810:FF:000006">
    <property type="entry name" value="Putative DNA helicase INO80"/>
    <property type="match status" value="1"/>
</dbReference>
<evidence type="ECO:0000259" key="18">
    <source>
        <dbReference type="PROSITE" id="PS51194"/>
    </source>
</evidence>
<dbReference type="SMART" id="SM00487">
    <property type="entry name" value="DEXDc"/>
    <property type="match status" value="1"/>
</dbReference>
<keyword evidence="10" id="KW-0010">Activator</keyword>
<dbReference type="PROSITE" id="PS51192">
    <property type="entry name" value="HELICASE_ATP_BIND_1"/>
    <property type="match status" value="1"/>
</dbReference>
<dbReference type="InterPro" id="IPR000330">
    <property type="entry name" value="SNF2_N"/>
</dbReference>
<feature type="domain" description="Helicase C-terminal" evidence="18">
    <location>
        <begin position="841"/>
        <end position="1002"/>
    </location>
</feature>
<evidence type="ECO:0000259" key="17">
    <source>
        <dbReference type="PROSITE" id="PS51192"/>
    </source>
</evidence>
<proteinExistence type="inferred from homology"/>
<dbReference type="InterPro" id="IPR050520">
    <property type="entry name" value="INO80/SWR1_helicase"/>
</dbReference>
<dbReference type="InterPro" id="IPR049730">
    <property type="entry name" value="SNF2/RAD54-like_C"/>
</dbReference>
<comment type="subunit">
    <text evidence="14">Component of the INO80 chromatin-remodeling complex.</text>
</comment>
<evidence type="ECO:0000256" key="15">
    <source>
        <dbReference type="SAM" id="Coils"/>
    </source>
</evidence>
<dbReference type="Pfam" id="PF00271">
    <property type="entry name" value="Helicase_C"/>
    <property type="match status" value="1"/>
</dbReference>
<feature type="compositionally biased region" description="Gly residues" evidence="16">
    <location>
        <begin position="1124"/>
        <end position="1143"/>
    </location>
</feature>
<keyword evidence="20" id="KW-0347">Helicase</keyword>
<evidence type="ECO:0000256" key="7">
    <source>
        <dbReference type="ARBA" id="ARBA00022840"/>
    </source>
</evidence>
<evidence type="ECO:0000313" key="20">
    <source>
        <dbReference type="EMBL" id="KAF9584907.1"/>
    </source>
</evidence>
<dbReference type="GO" id="GO:0060255">
    <property type="term" value="P:regulation of macromolecule metabolic process"/>
    <property type="evidence" value="ECO:0007669"/>
    <property type="project" value="UniProtKB-ARBA"/>
</dbReference>
<keyword evidence="13" id="KW-0539">Nucleus</keyword>
<evidence type="ECO:0000256" key="12">
    <source>
        <dbReference type="ARBA" id="ARBA00023204"/>
    </source>
</evidence>
<dbReference type="GO" id="GO:0016887">
    <property type="term" value="F:ATP hydrolysis activity"/>
    <property type="evidence" value="ECO:0007669"/>
    <property type="project" value="TreeGrafter"/>
</dbReference>
<feature type="compositionally biased region" description="Low complexity" evidence="16">
    <location>
        <begin position="1106"/>
        <end position="1120"/>
    </location>
</feature>
<dbReference type="EMBL" id="JAABOA010000301">
    <property type="protein sequence ID" value="KAF9584907.1"/>
    <property type="molecule type" value="Genomic_DNA"/>
</dbReference>
<dbReference type="GO" id="GO:0003677">
    <property type="term" value="F:DNA binding"/>
    <property type="evidence" value="ECO:0007669"/>
    <property type="project" value="UniProtKB-UniRule"/>
</dbReference>
<comment type="caution">
    <text evidence="20">The sequence shown here is derived from an EMBL/GenBank/DDBJ whole genome shotgun (WGS) entry which is preliminary data.</text>
</comment>
<dbReference type="PANTHER" id="PTHR45685:SF2">
    <property type="entry name" value="CHROMATIN-REMODELING ATPASE INO80"/>
    <property type="match status" value="1"/>
</dbReference>
<feature type="compositionally biased region" description="Low complexity" evidence="16">
    <location>
        <begin position="1065"/>
        <end position="1079"/>
    </location>
</feature>
<dbReference type="GO" id="GO:0031011">
    <property type="term" value="C:Ino80 complex"/>
    <property type="evidence" value="ECO:0007669"/>
    <property type="project" value="UniProtKB-UniRule"/>
</dbReference>
<evidence type="ECO:0000256" key="8">
    <source>
        <dbReference type="ARBA" id="ARBA00023015"/>
    </source>
</evidence>
<dbReference type="GO" id="GO:0005524">
    <property type="term" value="F:ATP binding"/>
    <property type="evidence" value="ECO:0007669"/>
    <property type="project" value="UniProtKB-UniRule"/>
</dbReference>
<keyword evidence="4" id="KW-0547">Nucleotide-binding</keyword>
<dbReference type="GO" id="GO:0006351">
    <property type="term" value="P:DNA-templated transcription"/>
    <property type="evidence" value="ECO:0007669"/>
    <property type="project" value="InterPro"/>
</dbReference>
<dbReference type="Gene3D" id="3.40.50.300">
    <property type="entry name" value="P-loop containing nucleotide triphosphate hydrolases"/>
    <property type="match status" value="1"/>
</dbReference>
<comment type="catalytic activity">
    <reaction evidence="14">
        <text>ATP + H2O = ADP + phosphate + H(+)</text>
        <dbReference type="Rhea" id="RHEA:13065"/>
        <dbReference type="ChEBI" id="CHEBI:15377"/>
        <dbReference type="ChEBI" id="CHEBI:15378"/>
        <dbReference type="ChEBI" id="CHEBI:30616"/>
        <dbReference type="ChEBI" id="CHEBI:43474"/>
        <dbReference type="ChEBI" id="CHEBI:456216"/>
    </reaction>
</comment>
<evidence type="ECO:0000256" key="3">
    <source>
        <dbReference type="ARBA" id="ARBA00019805"/>
    </source>
</evidence>
<keyword evidence="6 14" id="KW-0378">Hydrolase</keyword>
<dbReference type="PANTHER" id="PTHR45685">
    <property type="entry name" value="HELICASE SRCAP-RELATED"/>
    <property type="match status" value="1"/>
</dbReference>
<evidence type="ECO:0000256" key="10">
    <source>
        <dbReference type="ARBA" id="ARBA00023159"/>
    </source>
</evidence>
<dbReference type="OrthoDB" id="372624at2759"/>
<dbReference type="InterPro" id="IPR038718">
    <property type="entry name" value="SNF2-like_sf"/>
</dbReference>
<dbReference type="FunFam" id="3.40.50.300:FF:001269">
    <property type="entry name" value="SNF2 family helicase/ATPase"/>
    <property type="match status" value="1"/>
</dbReference>
<feature type="compositionally biased region" description="Low complexity" evidence="16">
    <location>
        <begin position="1177"/>
        <end position="1189"/>
    </location>
</feature>
<dbReference type="InterPro" id="IPR020838">
    <property type="entry name" value="DBINO"/>
</dbReference>
<evidence type="ECO:0000256" key="1">
    <source>
        <dbReference type="ARBA" id="ARBA00004123"/>
    </source>
</evidence>
<keyword evidence="11" id="KW-0804">Transcription</keyword>
<dbReference type="InterPro" id="IPR027417">
    <property type="entry name" value="P-loop_NTPase"/>
</dbReference>
<accession>A0A9P6KHH0</accession>
<evidence type="ECO:0000256" key="16">
    <source>
        <dbReference type="SAM" id="MobiDB-lite"/>
    </source>
</evidence>
<feature type="coiled-coil region" evidence="15">
    <location>
        <begin position="57"/>
        <end position="93"/>
    </location>
</feature>
<keyword evidence="7 14" id="KW-0067">ATP-binding</keyword>
<evidence type="ECO:0000256" key="13">
    <source>
        <dbReference type="ARBA" id="ARBA00023242"/>
    </source>
</evidence>
<evidence type="ECO:0000256" key="5">
    <source>
        <dbReference type="ARBA" id="ARBA00022763"/>
    </source>
</evidence>
<comment type="similarity">
    <text evidence="2 14">Belongs to the SNF2/RAD54 helicase family.</text>
</comment>
<feature type="region of interest" description="Disordered" evidence="16">
    <location>
        <begin position="1020"/>
        <end position="1079"/>
    </location>
</feature>
<dbReference type="GO" id="GO:0006281">
    <property type="term" value="P:DNA repair"/>
    <property type="evidence" value="ECO:0007669"/>
    <property type="project" value="UniProtKB-UniRule"/>
</dbReference>
<sequence>MAATVTAKLQNCKKVALLCQREARRAAGRTIRSTKDIHARARRANREMLLFWKRNEREERELRKKAEKEAIEKLRIEEEMREARRQARKLNFLITQTELYSHFIGKKIGTEAAEAEDESISVRTQPSNNPSEMAILDDVNHKPLEGEPDFEEATDEALAAHAKWSAQQALLATQQRTKNFDEESKEHREAPQNVPLDQSDLDEMNFQNPSSMPVIAEIEQPKMLMCELKGYQIKGLNWLANLYEQGINGILADEMGLGKTVQSISLMAYLAEMQNIWGPFLVIAPASTLHNWQQEISKFTPALKALPYWGNPTDRKTLRKIWTKKQIYNKDSPFHVVITSYQLVVSDEKYFQRVKWQYMVLDEAQAIKSSSSARWKTLLGFNCRNRLLLTGTPIQNSMQELWALLHFIMPSLFDSHEEFSEWFSKDIESHAENKGSLNEHQLKRLHMILKPFMLRRIKKNVQNELGDKIELEIRCELTARQRTLYRGLKEKISISELLEQASSLNDSDSVDSLMNLVMQFRKVCNHPELFERADVSSPFVMCTFSQTPSIAREGEDLSLSYTSRSPISLTLPKLLYRDGGLLSIPSAGSRAGTETKYLDHLMNIWSPDYIAESMYVKETEKQGAARDAAFSFLRFLDYSPSQVSKIARSHMLDRLEIDISLAGSRHARGYNQQVTAWEDQTESDLCLDQDERTPARNFARFLISESMDPFSTTNQGLYSHRSELCRVLSRSDLGDYLVMMDPAYRPKAVAPPIEMVCSDRSFLLEQQDALFDRRVRQQLLGVPEFFTEAQSHEHIASMSDLWHVNGGRGLLGEPSMGSVGYSSMEVPQMKQLIMDSGKLTALDKLLVELKAGGHRVLVYFQMTKMIDLMEEYLAYRQYKYLRLDGSSKISDRRDMVTDWQTRPEIFIFLLSTRAGGLGINLTAADTVIFYDSDWNPTVDQQAMDRAHRLGQTRQVTVYRLITRGTIEERILVRAKQKDEIQKVVISGGEFKQNVEFKPREIVSLLLDDDELASKLQEQQLKRKLEEEEKTTKKGGSGGNNAGGVGSSKGANAGGKRATKRARMDTATSSSTAASSTVATPRPLAAGVSVASVGRTLDEMWAELDARASANAEAAATVTAESQNGGNGGGKTKRGGGGGGGGGRVAKEKVPKEPKPKKEKVVKEKPVKEPKPKKLSKKAQAAAAAAAAEAQSNQLGSVLSGGGGEDDDGHEIDIEEMDM</sequence>
<keyword evidence="5 14" id="KW-0227">DNA damage</keyword>
<dbReference type="InterPro" id="IPR014001">
    <property type="entry name" value="Helicase_ATP-bd"/>
</dbReference>
<keyword evidence="12 14" id="KW-0234">DNA repair</keyword>
<feature type="compositionally biased region" description="Basic and acidic residues" evidence="16">
    <location>
        <begin position="1020"/>
        <end position="1031"/>
    </location>
</feature>
<dbReference type="SUPFAM" id="SSF52540">
    <property type="entry name" value="P-loop containing nucleoside triphosphate hydrolases"/>
    <property type="match status" value="2"/>
</dbReference>
<dbReference type="EC" id="3.6.4.-" evidence="14"/>
<keyword evidence="21" id="KW-1185">Reference proteome</keyword>
<keyword evidence="8" id="KW-0805">Transcription regulation</keyword>
<comment type="domain">
    <text evidence="14">The DBINO region is involved in binding to DNA.</text>
</comment>
<evidence type="ECO:0000256" key="14">
    <source>
        <dbReference type="RuleBase" id="RU368001"/>
    </source>
</evidence>
<dbReference type="PROSITE" id="PS51413">
    <property type="entry name" value="DBINO"/>
    <property type="match status" value="1"/>
</dbReference>
<comment type="function">
    <text evidence="14">ATPase component of the INO80 complex which remodels chromatin by shifting nucleosomes and is involved in DNA repair.</text>
</comment>
<feature type="domain" description="Helicase ATP-binding" evidence="17">
    <location>
        <begin position="240"/>
        <end position="411"/>
    </location>
</feature>
<protein>
    <recommendedName>
        <fullName evidence="3 14">Chromatin-remodeling ATPase INO80</fullName>
        <ecNumber evidence="14">3.6.4.-</ecNumber>
    </recommendedName>
</protein>
<evidence type="ECO:0000256" key="4">
    <source>
        <dbReference type="ARBA" id="ARBA00022741"/>
    </source>
</evidence>
<dbReference type="Gene3D" id="3.40.50.10810">
    <property type="entry name" value="Tandem AAA-ATPase domain"/>
    <property type="match status" value="1"/>
</dbReference>
<evidence type="ECO:0000256" key="2">
    <source>
        <dbReference type="ARBA" id="ARBA00007025"/>
    </source>
</evidence>
<evidence type="ECO:0000313" key="21">
    <source>
        <dbReference type="Proteomes" id="UP000780801"/>
    </source>
</evidence>
<feature type="region of interest" description="Disordered" evidence="16">
    <location>
        <begin position="1106"/>
        <end position="1218"/>
    </location>
</feature>
<feature type="compositionally biased region" description="Basic and acidic residues" evidence="16">
    <location>
        <begin position="178"/>
        <end position="190"/>
    </location>
</feature>
<dbReference type="CDD" id="cd18793">
    <property type="entry name" value="SF2_C_SNF"/>
    <property type="match status" value="1"/>
</dbReference>
<comment type="subcellular location">
    <subcellularLocation>
        <location evidence="1 14">Nucleus</location>
    </subcellularLocation>
</comment>
<dbReference type="InterPro" id="IPR031047">
    <property type="entry name" value="DEXQc_INO80"/>
</dbReference>
<dbReference type="SMART" id="SM00490">
    <property type="entry name" value="HELICc"/>
    <property type="match status" value="1"/>
</dbReference>
<organism evidence="20 21">
    <name type="scientific">Lunasporangiospora selenospora</name>
    <dbReference type="NCBI Taxonomy" id="979761"/>
    <lineage>
        <taxon>Eukaryota</taxon>
        <taxon>Fungi</taxon>
        <taxon>Fungi incertae sedis</taxon>
        <taxon>Mucoromycota</taxon>
        <taxon>Mortierellomycotina</taxon>
        <taxon>Mortierellomycetes</taxon>
        <taxon>Mortierellales</taxon>
        <taxon>Mortierellaceae</taxon>
        <taxon>Lunasporangiospora</taxon>
    </lineage>
</organism>
<dbReference type="GO" id="GO:0004386">
    <property type="term" value="F:helicase activity"/>
    <property type="evidence" value="ECO:0007669"/>
    <property type="project" value="UniProtKB-KW"/>
</dbReference>
<feature type="domain" description="DBINO" evidence="19">
    <location>
        <begin position="1"/>
        <end position="110"/>
    </location>
</feature>
<feature type="region of interest" description="Disordered" evidence="16">
    <location>
        <begin position="176"/>
        <end position="200"/>
    </location>
</feature>
<dbReference type="PROSITE" id="PS51194">
    <property type="entry name" value="HELICASE_CTER"/>
    <property type="match status" value="1"/>
</dbReference>
<dbReference type="GO" id="GO:0140658">
    <property type="term" value="F:ATP-dependent chromatin remodeler activity"/>
    <property type="evidence" value="ECO:0007669"/>
    <property type="project" value="InterPro"/>
</dbReference>
<keyword evidence="15" id="KW-0175">Coiled coil</keyword>
<dbReference type="Proteomes" id="UP000780801">
    <property type="component" value="Unassembled WGS sequence"/>
</dbReference>
<feature type="compositionally biased region" description="Basic and acidic residues" evidence="16">
    <location>
        <begin position="1144"/>
        <end position="1171"/>
    </location>
</feature>
<dbReference type="GO" id="GO:0042393">
    <property type="term" value="F:histone binding"/>
    <property type="evidence" value="ECO:0007669"/>
    <property type="project" value="TreeGrafter"/>
</dbReference>
<evidence type="ECO:0000256" key="9">
    <source>
        <dbReference type="ARBA" id="ARBA00023125"/>
    </source>
</evidence>
<name>A0A9P6KHH0_9FUNG</name>
<reference evidence="20" key="1">
    <citation type="journal article" date="2020" name="Fungal Divers.">
        <title>Resolving the Mortierellaceae phylogeny through synthesis of multi-gene phylogenetics and phylogenomics.</title>
        <authorList>
            <person name="Vandepol N."/>
            <person name="Liber J."/>
            <person name="Desiro A."/>
            <person name="Na H."/>
            <person name="Kennedy M."/>
            <person name="Barry K."/>
            <person name="Grigoriev I.V."/>
            <person name="Miller A.N."/>
            <person name="O'Donnell K."/>
            <person name="Stajich J.E."/>
            <person name="Bonito G."/>
        </authorList>
    </citation>
    <scope>NUCLEOTIDE SEQUENCE</scope>
    <source>
        <strain evidence="20">KOD1015</strain>
    </source>
</reference>
<dbReference type="Pfam" id="PF00176">
    <property type="entry name" value="SNF2-rel_dom"/>
    <property type="match status" value="1"/>
</dbReference>
<gene>
    <name evidence="20" type="primary">INO80_2</name>
    <name evidence="20" type="ORF">BGW38_004733</name>
</gene>
<evidence type="ECO:0000256" key="6">
    <source>
        <dbReference type="ARBA" id="ARBA00022801"/>
    </source>
</evidence>
<feature type="compositionally biased region" description="Gly residues" evidence="16">
    <location>
        <begin position="1034"/>
        <end position="1046"/>
    </location>
</feature>
<feature type="compositionally biased region" description="Acidic residues" evidence="16">
    <location>
        <begin position="1203"/>
        <end position="1218"/>
    </location>
</feature>
<dbReference type="Pfam" id="PF13892">
    <property type="entry name" value="DBINO"/>
    <property type="match status" value="1"/>
</dbReference>
<evidence type="ECO:0000256" key="11">
    <source>
        <dbReference type="ARBA" id="ARBA00023163"/>
    </source>
</evidence>
<evidence type="ECO:0000259" key="19">
    <source>
        <dbReference type="PROSITE" id="PS51413"/>
    </source>
</evidence>
<dbReference type="InterPro" id="IPR001650">
    <property type="entry name" value="Helicase_C-like"/>
</dbReference>